<comment type="subcellular location">
    <subcellularLocation>
        <location evidence="2">Nucleus</location>
    </subcellularLocation>
</comment>
<keyword evidence="4" id="KW-0540">Nuclease</keyword>
<dbReference type="Pfam" id="PF13359">
    <property type="entry name" value="DDE_Tnp_4"/>
    <property type="match status" value="1"/>
</dbReference>
<dbReference type="PANTHER" id="PTHR22930">
    <property type="match status" value="1"/>
</dbReference>
<dbReference type="GO" id="GO:0016787">
    <property type="term" value="F:hydrolase activity"/>
    <property type="evidence" value="ECO:0007669"/>
    <property type="project" value="UniProtKB-KW"/>
</dbReference>
<accession>A0A2S2N8V8</accession>
<dbReference type="EMBL" id="GGMR01000966">
    <property type="protein sequence ID" value="MBY13585.1"/>
    <property type="molecule type" value="Transcribed_RNA"/>
</dbReference>
<keyword evidence="6" id="KW-0378">Hydrolase</keyword>
<comment type="cofactor">
    <cofactor evidence="1">
        <name>a divalent metal cation</name>
        <dbReference type="ChEBI" id="CHEBI:60240"/>
    </cofactor>
</comment>
<evidence type="ECO:0000256" key="1">
    <source>
        <dbReference type="ARBA" id="ARBA00001968"/>
    </source>
</evidence>
<evidence type="ECO:0000313" key="9">
    <source>
        <dbReference type="EMBL" id="MBY13585.1"/>
    </source>
</evidence>
<evidence type="ECO:0000256" key="4">
    <source>
        <dbReference type="ARBA" id="ARBA00022722"/>
    </source>
</evidence>
<dbReference type="GO" id="GO:0046872">
    <property type="term" value="F:metal ion binding"/>
    <property type="evidence" value="ECO:0007669"/>
    <property type="project" value="UniProtKB-KW"/>
</dbReference>
<dbReference type="AlphaFoldDB" id="A0A2S2N8V8"/>
<dbReference type="GO" id="GO:0005634">
    <property type="term" value="C:nucleus"/>
    <property type="evidence" value="ECO:0007669"/>
    <property type="project" value="UniProtKB-SubCell"/>
</dbReference>
<protein>
    <submittedName>
        <fullName evidence="9">Putative nuclease HARBI1</fullName>
    </submittedName>
</protein>
<keyword evidence="5" id="KW-0479">Metal-binding</keyword>
<reference evidence="9" key="1">
    <citation type="submission" date="2018-04" db="EMBL/GenBank/DDBJ databases">
        <title>Transcriptome of Schizaphis graminum biotype I.</title>
        <authorList>
            <person name="Scully E.D."/>
            <person name="Geib S.M."/>
            <person name="Palmer N.A."/>
            <person name="Koch K."/>
            <person name="Bradshaw J."/>
            <person name="Heng-Moss T."/>
            <person name="Sarath G."/>
        </authorList>
    </citation>
    <scope>NUCLEOTIDE SEQUENCE</scope>
</reference>
<proteinExistence type="inferred from homology"/>
<dbReference type="InterPro" id="IPR027806">
    <property type="entry name" value="HARBI1_dom"/>
</dbReference>
<feature type="domain" description="DDE Tnp4" evidence="8">
    <location>
        <begin position="174"/>
        <end position="340"/>
    </location>
</feature>
<gene>
    <name evidence="9" type="primary">Harbi1_15</name>
    <name evidence="9" type="ORF">g.45146</name>
</gene>
<evidence type="ECO:0000256" key="3">
    <source>
        <dbReference type="ARBA" id="ARBA00006958"/>
    </source>
</evidence>
<dbReference type="PANTHER" id="PTHR22930:SF269">
    <property type="entry name" value="NUCLEASE HARBI1-LIKE PROTEIN"/>
    <property type="match status" value="1"/>
</dbReference>
<organism evidence="9">
    <name type="scientific">Schizaphis graminum</name>
    <name type="common">Green bug aphid</name>
    <dbReference type="NCBI Taxonomy" id="13262"/>
    <lineage>
        <taxon>Eukaryota</taxon>
        <taxon>Metazoa</taxon>
        <taxon>Ecdysozoa</taxon>
        <taxon>Arthropoda</taxon>
        <taxon>Hexapoda</taxon>
        <taxon>Insecta</taxon>
        <taxon>Pterygota</taxon>
        <taxon>Neoptera</taxon>
        <taxon>Paraneoptera</taxon>
        <taxon>Hemiptera</taxon>
        <taxon>Sternorrhyncha</taxon>
        <taxon>Aphidomorpha</taxon>
        <taxon>Aphidoidea</taxon>
        <taxon>Aphididae</taxon>
        <taxon>Aphidini</taxon>
        <taxon>Schizaphis</taxon>
    </lineage>
</organism>
<evidence type="ECO:0000256" key="2">
    <source>
        <dbReference type="ARBA" id="ARBA00004123"/>
    </source>
</evidence>
<dbReference type="InterPro" id="IPR045249">
    <property type="entry name" value="HARBI1-like"/>
</dbReference>
<comment type="similarity">
    <text evidence="3">Belongs to the HARBI1 family.</text>
</comment>
<sequence>MDTLDDVEAVCVAYVLNKRHKKKNRNIKRRYWVHPLNVKRPQEGQFYTNFMTLRAHPEKFLKYYRMSIQSFDELVLLTGQHLQKQPTNMRIPISPEERLTVTLRYLACGTHFSALHFEFLMGVSTISNIVLETCEVIWDKLQPIEMSEPTTNDWLDIASGYFEKTQFPNTVGAVDGKHIRLECPKNSGSLYYNYKHFFSLILMAICDSNYCFRIINVGAYGKASDCNVFKMSPFGKKLYSDKVNFPPERCLPGDDQGVPQPFILVADEAFALNKNLLRPFPGRTLNDERRIFNYRLSRARQYIECSFGILSKKWRVFQTSMLVEPNFAVKITKACCVLHNFVRRRDGFNFEDSLNCSMDSITERRGVGNAQTNAKDVREYFVSYVNHPNHSLSWQNKIIGK</sequence>
<dbReference type="GO" id="GO:0004518">
    <property type="term" value="F:nuclease activity"/>
    <property type="evidence" value="ECO:0007669"/>
    <property type="project" value="UniProtKB-KW"/>
</dbReference>
<evidence type="ECO:0000256" key="6">
    <source>
        <dbReference type="ARBA" id="ARBA00022801"/>
    </source>
</evidence>
<keyword evidence="7" id="KW-0539">Nucleus</keyword>
<evidence type="ECO:0000256" key="5">
    <source>
        <dbReference type="ARBA" id="ARBA00022723"/>
    </source>
</evidence>
<name>A0A2S2N8V8_SCHGA</name>
<evidence type="ECO:0000256" key="7">
    <source>
        <dbReference type="ARBA" id="ARBA00023242"/>
    </source>
</evidence>
<evidence type="ECO:0000259" key="8">
    <source>
        <dbReference type="Pfam" id="PF13359"/>
    </source>
</evidence>